<protein>
    <submittedName>
        <fullName evidence="9">MFS transporter</fullName>
    </submittedName>
</protein>
<keyword evidence="5 7" id="KW-1133">Transmembrane helix</keyword>
<feature type="transmembrane region" description="Helical" evidence="7">
    <location>
        <begin position="256"/>
        <end position="279"/>
    </location>
</feature>
<sequence length="437" mass="44665">MSPLTASPAFARIWIGGAISGIGAQLTIVAVGLLIYDITPGSAAAKTLAVSLVGVISLVPMIVAGLWGGMLADAFDRRLVLIISALAGWLSTLALIVIAVVDAVVQDHDRTVAVWPLYVITTVNAVAATISNTTRMAVTPRILPADMVARAAALNGISIGVMVMVGPAVAGVLVAAAGFPITFAVDAVLFLAGFAGILTLPKLPPLEKVGRPGIASLVEGVQFLKRAPNIRLSFLVDIVAMTFGRPHTVFPAVGAVLIGGGSITVGVLTAGMAVGAFLASVFSGPVAHIHHHGLAVGRAITAYGAFVAGFGLVLAAMATGWFGKVGPGLDAVNWVALALATLALIGMGVSDEFSAIFRSTMMLMASPDSMRGRLQGVFTVVVTGGPRVGDLYVGVFATAVALWFPPLLGGLIIIGLIAVLLRLQPSFRAYDARTPTP</sequence>
<feature type="transmembrane region" description="Helical" evidence="7">
    <location>
        <begin position="79"/>
        <end position="101"/>
    </location>
</feature>
<dbReference type="Proteomes" id="UP000316252">
    <property type="component" value="Unassembled WGS sequence"/>
</dbReference>
<evidence type="ECO:0000256" key="1">
    <source>
        <dbReference type="ARBA" id="ARBA00004429"/>
    </source>
</evidence>
<dbReference type="PROSITE" id="PS50850">
    <property type="entry name" value="MFS"/>
    <property type="match status" value="1"/>
</dbReference>
<feature type="transmembrane region" description="Helical" evidence="7">
    <location>
        <begin position="181"/>
        <end position="201"/>
    </location>
</feature>
<dbReference type="EMBL" id="VHQG01000001">
    <property type="protein sequence ID" value="TPW78207.1"/>
    <property type="molecule type" value="Genomic_DNA"/>
</dbReference>
<proteinExistence type="predicted"/>
<dbReference type="PANTHER" id="PTHR23513">
    <property type="entry name" value="INTEGRAL MEMBRANE EFFLUX PROTEIN-RELATED"/>
    <property type="match status" value="1"/>
</dbReference>
<feature type="transmembrane region" description="Helical" evidence="7">
    <location>
        <begin position="113"/>
        <end position="131"/>
    </location>
</feature>
<dbReference type="GO" id="GO:0005886">
    <property type="term" value="C:plasma membrane"/>
    <property type="evidence" value="ECO:0007669"/>
    <property type="project" value="UniProtKB-SubCell"/>
</dbReference>
<comment type="subcellular location">
    <subcellularLocation>
        <location evidence="1">Cell inner membrane</location>
        <topology evidence="1">Multi-pass membrane protein</topology>
    </subcellularLocation>
</comment>
<dbReference type="SUPFAM" id="SSF103473">
    <property type="entry name" value="MFS general substrate transporter"/>
    <property type="match status" value="1"/>
</dbReference>
<reference evidence="9 10" key="1">
    <citation type="submission" date="2019-06" db="EMBL/GenBank/DDBJ databases">
        <authorList>
            <person name="Li F."/>
        </authorList>
    </citation>
    <scope>NUCLEOTIDE SEQUENCE [LARGE SCALE GENOMIC DNA]</scope>
    <source>
        <strain evidence="9 10">10F1D-1</strain>
    </source>
</reference>
<dbReference type="PANTHER" id="PTHR23513:SF9">
    <property type="entry name" value="ENTEROBACTIN EXPORTER ENTS"/>
    <property type="match status" value="1"/>
</dbReference>
<evidence type="ECO:0000256" key="3">
    <source>
        <dbReference type="ARBA" id="ARBA00022475"/>
    </source>
</evidence>
<evidence type="ECO:0000313" key="9">
    <source>
        <dbReference type="EMBL" id="TPW78207.1"/>
    </source>
</evidence>
<feature type="domain" description="Major facilitator superfamily (MFS) profile" evidence="8">
    <location>
        <begin position="9"/>
        <end position="427"/>
    </location>
</feature>
<dbReference type="CDD" id="cd06173">
    <property type="entry name" value="MFS_MefA_like"/>
    <property type="match status" value="1"/>
</dbReference>
<accession>A0A506YAU9</accession>
<dbReference type="GO" id="GO:0022857">
    <property type="term" value="F:transmembrane transporter activity"/>
    <property type="evidence" value="ECO:0007669"/>
    <property type="project" value="InterPro"/>
</dbReference>
<dbReference type="Pfam" id="PF05977">
    <property type="entry name" value="MFS_3"/>
    <property type="match status" value="1"/>
</dbReference>
<comment type="caution">
    <text evidence="9">The sequence shown here is derived from an EMBL/GenBank/DDBJ whole genome shotgun (WGS) entry which is preliminary data.</text>
</comment>
<evidence type="ECO:0000256" key="5">
    <source>
        <dbReference type="ARBA" id="ARBA00022989"/>
    </source>
</evidence>
<dbReference type="OrthoDB" id="5494559at2"/>
<keyword evidence="4 7" id="KW-0812">Transmembrane</keyword>
<keyword evidence="10" id="KW-1185">Reference proteome</keyword>
<dbReference type="InterPro" id="IPR020846">
    <property type="entry name" value="MFS_dom"/>
</dbReference>
<evidence type="ECO:0000259" key="8">
    <source>
        <dbReference type="PROSITE" id="PS50850"/>
    </source>
</evidence>
<dbReference type="AlphaFoldDB" id="A0A506YAU9"/>
<organism evidence="9 10">
    <name type="scientific">Schumannella soli</name>
    <dbReference type="NCBI Taxonomy" id="2590779"/>
    <lineage>
        <taxon>Bacteria</taxon>
        <taxon>Bacillati</taxon>
        <taxon>Actinomycetota</taxon>
        <taxon>Actinomycetes</taxon>
        <taxon>Micrococcales</taxon>
        <taxon>Microbacteriaceae</taxon>
        <taxon>Schumannella</taxon>
    </lineage>
</organism>
<feature type="transmembrane region" description="Helical" evidence="7">
    <location>
        <begin position="403"/>
        <end position="423"/>
    </location>
</feature>
<gene>
    <name evidence="9" type="ORF">FJ657_04655</name>
</gene>
<evidence type="ECO:0000256" key="7">
    <source>
        <dbReference type="SAM" id="Phobius"/>
    </source>
</evidence>
<dbReference type="InterPro" id="IPR010290">
    <property type="entry name" value="TM_effector"/>
</dbReference>
<feature type="transmembrane region" description="Helical" evidence="7">
    <location>
        <begin position="48"/>
        <end position="67"/>
    </location>
</feature>
<feature type="transmembrane region" description="Helical" evidence="7">
    <location>
        <begin position="12"/>
        <end position="36"/>
    </location>
</feature>
<feature type="transmembrane region" description="Helical" evidence="7">
    <location>
        <begin position="334"/>
        <end position="357"/>
    </location>
</feature>
<dbReference type="InterPro" id="IPR036259">
    <property type="entry name" value="MFS_trans_sf"/>
</dbReference>
<evidence type="ECO:0000256" key="6">
    <source>
        <dbReference type="ARBA" id="ARBA00023136"/>
    </source>
</evidence>
<feature type="transmembrane region" description="Helical" evidence="7">
    <location>
        <begin position="300"/>
        <end position="322"/>
    </location>
</feature>
<evidence type="ECO:0000256" key="4">
    <source>
        <dbReference type="ARBA" id="ARBA00022692"/>
    </source>
</evidence>
<keyword evidence="3" id="KW-1003">Cell membrane</keyword>
<evidence type="ECO:0000256" key="2">
    <source>
        <dbReference type="ARBA" id="ARBA00022448"/>
    </source>
</evidence>
<feature type="transmembrane region" description="Helical" evidence="7">
    <location>
        <begin position="152"/>
        <end position="175"/>
    </location>
</feature>
<keyword evidence="6 7" id="KW-0472">Membrane</keyword>
<dbReference type="Gene3D" id="1.20.1250.20">
    <property type="entry name" value="MFS general substrate transporter like domains"/>
    <property type="match status" value="1"/>
</dbReference>
<keyword evidence="2" id="KW-0813">Transport</keyword>
<name>A0A506YAU9_9MICO</name>
<evidence type="ECO:0000313" key="10">
    <source>
        <dbReference type="Proteomes" id="UP000316252"/>
    </source>
</evidence>